<dbReference type="CDD" id="cd00796">
    <property type="entry name" value="INT_Rci_Hp1_C"/>
    <property type="match status" value="1"/>
</dbReference>
<evidence type="ECO:0000256" key="4">
    <source>
        <dbReference type="ARBA" id="ARBA00023172"/>
    </source>
</evidence>
<dbReference type="InterPro" id="IPR025166">
    <property type="entry name" value="Integrase_DNA_bind_dom"/>
</dbReference>
<dbReference type="PANTHER" id="PTHR30629:SF2">
    <property type="entry name" value="PROPHAGE INTEGRASE INTS-RELATED"/>
    <property type="match status" value="1"/>
</dbReference>
<dbReference type="Gene3D" id="1.10.150.130">
    <property type="match status" value="1"/>
</dbReference>
<keyword evidence="7" id="KW-1185">Reference proteome</keyword>
<dbReference type="KEGG" id="tun:J9260_05890"/>
<sequence length="392" mass="45276">MERKLLFGQRTVAALPIPTDEKVATYYDTQLTGLCIRVYPSGRKVFYVYRKVRGRPERVKLDAFGTITVQQARELAVGVNMQVAQGLSPTSIRQEERAELTLGELFEIYLERHAKVHKRTWTDDEKRFHYHLSHWKRRQLSEIRRNDILTWHAKTGKERGVYAANHALAVLRVLFNKAIEWEFFDAVNPCVGVKKFRVTSRERFLQPHEMQKFFDALDGLAEPSTRDFFLMCLYTGARKNNVLSMRWEDIQFERYEWRIPMTKNGTSQIVPLIEPAVLLLKGRRSLTTSDWVFPSSLNKTGHLVEPKSSWDTVRKTVGLEDLRMHDLRRSLGSWQARTGASLVIIGKTLNHQSPQSTQVYARLDSDPVRQAMETAVSAMKTAANKNRNAKPS</sequence>
<evidence type="ECO:0000313" key="6">
    <source>
        <dbReference type="EMBL" id="QTR54618.1"/>
    </source>
</evidence>
<evidence type="ECO:0000256" key="1">
    <source>
        <dbReference type="ARBA" id="ARBA00008857"/>
    </source>
</evidence>
<keyword evidence="2" id="KW-0229">DNA integration</keyword>
<keyword evidence="4" id="KW-0233">DNA recombination</keyword>
<evidence type="ECO:0000259" key="5">
    <source>
        <dbReference type="PROSITE" id="PS51898"/>
    </source>
</evidence>
<dbReference type="PROSITE" id="PS51898">
    <property type="entry name" value="TYR_RECOMBINASE"/>
    <property type="match status" value="1"/>
</dbReference>
<dbReference type="InterPro" id="IPR013762">
    <property type="entry name" value="Integrase-like_cat_sf"/>
</dbReference>
<dbReference type="SUPFAM" id="SSF56349">
    <property type="entry name" value="DNA breaking-rejoining enzymes"/>
    <property type="match status" value="1"/>
</dbReference>
<dbReference type="Gene3D" id="3.30.160.390">
    <property type="entry name" value="Integrase, DNA-binding domain"/>
    <property type="match status" value="1"/>
</dbReference>
<dbReference type="Gene3D" id="1.10.443.10">
    <property type="entry name" value="Intergrase catalytic core"/>
    <property type="match status" value="1"/>
</dbReference>
<keyword evidence="3" id="KW-0238">DNA-binding</keyword>
<dbReference type="GO" id="GO:0015074">
    <property type="term" value="P:DNA integration"/>
    <property type="evidence" value="ECO:0007669"/>
    <property type="project" value="UniProtKB-KW"/>
</dbReference>
<gene>
    <name evidence="6" type="ORF">J9260_05890</name>
</gene>
<evidence type="ECO:0000256" key="2">
    <source>
        <dbReference type="ARBA" id="ARBA00022908"/>
    </source>
</evidence>
<dbReference type="InterPro" id="IPR010998">
    <property type="entry name" value="Integrase_recombinase_N"/>
</dbReference>
<dbReference type="Pfam" id="PF00589">
    <property type="entry name" value="Phage_integrase"/>
    <property type="match status" value="1"/>
</dbReference>
<dbReference type="Pfam" id="PF13356">
    <property type="entry name" value="Arm-DNA-bind_3"/>
    <property type="match status" value="1"/>
</dbReference>
<dbReference type="InterPro" id="IPR050808">
    <property type="entry name" value="Phage_Integrase"/>
</dbReference>
<accession>A0A975IIG4</accession>
<dbReference type="InterPro" id="IPR002104">
    <property type="entry name" value="Integrase_catalytic"/>
</dbReference>
<dbReference type="PANTHER" id="PTHR30629">
    <property type="entry name" value="PROPHAGE INTEGRASE"/>
    <property type="match status" value="1"/>
</dbReference>
<reference evidence="6" key="1">
    <citation type="submission" date="2021-04" db="EMBL/GenBank/DDBJ databases">
        <title>Genomics, taxonomy and metabolism of representatives of sulfur bacteria of the genus Thiothrix: Thiothrix fructosivorans QT, Thiothrix unzii A1T and three new species, Thiothrix subterranea sp. nov., Thiothrix litoralis sp. nov. and 'Candidatus Thiothrix anitrata' sp. nov.</title>
        <authorList>
            <person name="Ravin N.V."/>
            <person name="Smolyakov D."/>
            <person name="Rudenko T.S."/>
            <person name="Mardanov A.V."/>
            <person name="Beletsky A.V."/>
            <person name="Markov N.D."/>
            <person name="Fomenkov A.I."/>
            <person name="Roberts R.J."/>
            <person name="Karnachuk O.V."/>
            <person name="Novikov A."/>
            <person name="Grabovich M.Y."/>
        </authorList>
    </citation>
    <scope>NUCLEOTIDE SEQUENCE</scope>
    <source>
        <strain evidence="6">A1</strain>
    </source>
</reference>
<evidence type="ECO:0000313" key="7">
    <source>
        <dbReference type="Proteomes" id="UP000672009"/>
    </source>
</evidence>
<evidence type="ECO:0000256" key="3">
    <source>
        <dbReference type="ARBA" id="ARBA00023125"/>
    </source>
</evidence>
<dbReference type="RefSeq" id="WP_210220094.1">
    <property type="nucleotide sequence ID" value="NZ_CP072793.1"/>
</dbReference>
<organism evidence="6 7">
    <name type="scientific">Thiothrix unzii</name>
    <dbReference type="NCBI Taxonomy" id="111769"/>
    <lineage>
        <taxon>Bacteria</taxon>
        <taxon>Pseudomonadati</taxon>
        <taxon>Pseudomonadota</taxon>
        <taxon>Gammaproteobacteria</taxon>
        <taxon>Thiotrichales</taxon>
        <taxon>Thiotrichaceae</taxon>
        <taxon>Thiothrix</taxon>
    </lineage>
</organism>
<feature type="domain" description="Tyr recombinase" evidence="5">
    <location>
        <begin position="200"/>
        <end position="373"/>
    </location>
</feature>
<dbReference type="InterPro" id="IPR011010">
    <property type="entry name" value="DNA_brk_join_enz"/>
</dbReference>
<dbReference type="AlphaFoldDB" id="A0A975IIG4"/>
<dbReference type="Proteomes" id="UP000672009">
    <property type="component" value="Chromosome"/>
</dbReference>
<dbReference type="GO" id="GO:0003677">
    <property type="term" value="F:DNA binding"/>
    <property type="evidence" value="ECO:0007669"/>
    <property type="project" value="UniProtKB-KW"/>
</dbReference>
<name>A0A975IIG4_9GAMM</name>
<proteinExistence type="inferred from homology"/>
<protein>
    <submittedName>
        <fullName evidence="6">Tyrosine-type recombinase/integrase</fullName>
    </submittedName>
</protein>
<dbReference type="GO" id="GO:0006310">
    <property type="term" value="P:DNA recombination"/>
    <property type="evidence" value="ECO:0007669"/>
    <property type="project" value="UniProtKB-KW"/>
</dbReference>
<dbReference type="InterPro" id="IPR038488">
    <property type="entry name" value="Integrase_DNA-bd_sf"/>
</dbReference>
<comment type="similarity">
    <text evidence="1">Belongs to the 'phage' integrase family.</text>
</comment>
<dbReference type="EMBL" id="CP072793">
    <property type="protein sequence ID" value="QTR54618.1"/>
    <property type="molecule type" value="Genomic_DNA"/>
</dbReference>